<dbReference type="InterPro" id="IPR007627">
    <property type="entry name" value="RNA_pol_sigma70_r2"/>
</dbReference>
<dbReference type="InterPro" id="IPR014325">
    <property type="entry name" value="RNA_pol_sigma-E_actinobac"/>
</dbReference>
<dbReference type="RefSeq" id="WP_345265045.1">
    <property type="nucleotide sequence ID" value="NZ_BAABIM010000002.1"/>
</dbReference>
<name>A0ABP8W553_9ACTN</name>
<evidence type="ECO:0000256" key="4">
    <source>
        <dbReference type="ARBA" id="ARBA00023125"/>
    </source>
</evidence>
<sequence>MTRALTRPPSDEQFTELVHAAWPALYRTAYLLVGNRGEAEDLVQTALAKTYASWGRVREVDAAAGYARTVLVNTATSWFRKRSWHGEQPTATLPERAAPDADPTDRPALVDALARLAPRQRAVVVLRYYDDLSVAETARALGCSEGTVKSQTSAGLARLRTLLGDAVVPQTTSTTPTTGDLS</sequence>
<evidence type="ECO:0000256" key="5">
    <source>
        <dbReference type="ARBA" id="ARBA00023163"/>
    </source>
</evidence>
<keyword evidence="5" id="KW-0804">Transcription</keyword>
<dbReference type="SUPFAM" id="SSF88946">
    <property type="entry name" value="Sigma2 domain of RNA polymerase sigma factors"/>
    <property type="match status" value="1"/>
</dbReference>
<dbReference type="InterPro" id="IPR013324">
    <property type="entry name" value="RNA_pol_sigma_r3/r4-like"/>
</dbReference>
<keyword evidence="2" id="KW-0805">Transcription regulation</keyword>
<dbReference type="Pfam" id="PF08281">
    <property type="entry name" value="Sigma70_r4_2"/>
    <property type="match status" value="1"/>
</dbReference>
<feature type="domain" description="RNA polymerase sigma-70 region 2" evidence="6">
    <location>
        <begin position="21"/>
        <end position="84"/>
    </location>
</feature>
<protein>
    <submittedName>
        <fullName evidence="8">SigE family RNA polymerase sigma factor</fullName>
    </submittedName>
</protein>
<dbReference type="NCBIfam" id="TIGR02983">
    <property type="entry name" value="SigE-fam_strep"/>
    <property type="match status" value="1"/>
</dbReference>
<evidence type="ECO:0000256" key="3">
    <source>
        <dbReference type="ARBA" id="ARBA00023082"/>
    </source>
</evidence>
<evidence type="ECO:0000256" key="1">
    <source>
        <dbReference type="ARBA" id="ARBA00010641"/>
    </source>
</evidence>
<dbReference type="InterPro" id="IPR039425">
    <property type="entry name" value="RNA_pol_sigma-70-like"/>
</dbReference>
<dbReference type="Gene3D" id="1.10.1740.10">
    <property type="match status" value="1"/>
</dbReference>
<proteinExistence type="inferred from homology"/>
<keyword evidence="3" id="KW-0731">Sigma factor</keyword>
<evidence type="ECO:0000313" key="8">
    <source>
        <dbReference type="EMBL" id="GAA4681738.1"/>
    </source>
</evidence>
<evidence type="ECO:0000259" key="6">
    <source>
        <dbReference type="Pfam" id="PF04542"/>
    </source>
</evidence>
<dbReference type="EMBL" id="BAABIM010000002">
    <property type="protein sequence ID" value="GAA4681738.1"/>
    <property type="molecule type" value="Genomic_DNA"/>
</dbReference>
<dbReference type="CDD" id="cd06171">
    <property type="entry name" value="Sigma70_r4"/>
    <property type="match status" value="1"/>
</dbReference>
<dbReference type="SUPFAM" id="SSF88659">
    <property type="entry name" value="Sigma3 and sigma4 domains of RNA polymerase sigma factors"/>
    <property type="match status" value="1"/>
</dbReference>
<dbReference type="Gene3D" id="1.10.10.10">
    <property type="entry name" value="Winged helix-like DNA-binding domain superfamily/Winged helix DNA-binding domain"/>
    <property type="match status" value="1"/>
</dbReference>
<reference evidence="9" key="1">
    <citation type="journal article" date="2019" name="Int. J. Syst. Evol. Microbiol.">
        <title>The Global Catalogue of Microorganisms (GCM) 10K type strain sequencing project: providing services to taxonomists for standard genome sequencing and annotation.</title>
        <authorList>
            <consortium name="The Broad Institute Genomics Platform"/>
            <consortium name="The Broad Institute Genome Sequencing Center for Infectious Disease"/>
            <person name="Wu L."/>
            <person name="Ma J."/>
        </authorList>
    </citation>
    <scope>NUCLEOTIDE SEQUENCE [LARGE SCALE GENOMIC DNA]</scope>
    <source>
        <strain evidence="9">JCM 18127</strain>
    </source>
</reference>
<evidence type="ECO:0000313" key="9">
    <source>
        <dbReference type="Proteomes" id="UP001500621"/>
    </source>
</evidence>
<organism evidence="8 9">
    <name type="scientific">Nocardioides nanhaiensis</name>
    <dbReference type="NCBI Taxonomy" id="1476871"/>
    <lineage>
        <taxon>Bacteria</taxon>
        <taxon>Bacillati</taxon>
        <taxon>Actinomycetota</taxon>
        <taxon>Actinomycetes</taxon>
        <taxon>Propionibacteriales</taxon>
        <taxon>Nocardioidaceae</taxon>
        <taxon>Nocardioides</taxon>
    </lineage>
</organism>
<feature type="domain" description="RNA polymerase sigma factor 70 region 4 type 2" evidence="7">
    <location>
        <begin position="108"/>
        <end position="159"/>
    </location>
</feature>
<dbReference type="Pfam" id="PF04542">
    <property type="entry name" value="Sigma70_r2"/>
    <property type="match status" value="1"/>
</dbReference>
<comment type="similarity">
    <text evidence="1">Belongs to the sigma-70 factor family. ECF subfamily.</text>
</comment>
<dbReference type="PANTHER" id="PTHR43133:SF50">
    <property type="entry name" value="ECF RNA POLYMERASE SIGMA FACTOR SIGM"/>
    <property type="match status" value="1"/>
</dbReference>
<dbReference type="PANTHER" id="PTHR43133">
    <property type="entry name" value="RNA POLYMERASE ECF-TYPE SIGMA FACTO"/>
    <property type="match status" value="1"/>
</dbReference>
<evidence type="ECO:0000259" key="7">
    <source>
        <dbReference type="Pfam" id="PF08281"/>
    </source>
</evidence>
<dbReference type="NCBIfam" id="TIGR02937">
    <property type="entry name" value="sigma70-ECF"/>
    <property type="match status" value="1"/>
</dbReference>
<dbReference type="InterPro" id="IPR013249">
    <property type="entry name" value="RNA_pol_sigma70_r4_t2"/>
</dbReference>
<evidence type="ECO:0000256" key="2">
    <source>
        <dbReference type="ARBA" id="ARBA00023015"/>
    </source>
</evidence>
<dbReference type="InterPro" id="IPR036388">
    <property type="entry name" value="WH-like_DNA-bd_sf"/>
</dbReference>
<dbReference type="Proteomes" id="UP001500621">
    <property type="component" value="Unassembled WGS sequence"/>
</dbReference>
<comment type="caution">
    <text evidence="8">The sequence shown here is derived from an EMBL/GenBank/DDBJ whole genome shotgun (WGS) entry which is preliminary data.</text>
</comment>
<keyword evidence="9" id="KW-1185">Reference proteome</keyword>
<keyword evidence="4" id="KW-0238">DNA-binding</keyword>
<dbReference type="InterPro" id="IPR013325">
    <property type="entry name" value="RNA_pol_sigma_r2"/>
</dbReference>
<gene>
    <name evidence="8" type="ORF">GCM10023226_18630</name>
</gene>
<dbReference type="InterPro" id="IPR014284">
    <property type="entry name" value="RNA_pol_sigma-70_dom"/>
</dbReference>
<accession>A0ABP8W553</accession>